<proteinExistence type="predicted"/>
<gene>
    <name evidence="2" type="ORF">OJF2_16340</name>
</gene>
<feature type="region of interest" description="Disordered" evidence="1">
    <location>
        <begin position="292"/>
        <end position="330"/>
    </location>
</feature>
<dbReference type="AlphaFoldDB" id="A0A5B9VYR2"/>
<evidence type="ECO:0000313" key="2">
    <source>
        <dbReference type="EMBL" id="QEH33137.1"/>
    </source>
</evidence>
<keyword evidence="3" id="KW-1185">Reference proteome</keyword>
<dbReference type="InterPro" id="IPR012348">
    <property type="entry name" value="RNR-like"/>
</dbReference>
<evidence type="ECO:0008006" key="4">
    <source>
        <dbReference type="Google" id="ProtNLM"/>
    </source>
</evidence>
<evidence type="ECO:0000256" key="1">
    <source>
        <dbReference type="SAM" id="MobiDB-lite"/>
    </source>
</evidence>
<sequence>MPGRAARNPPPDPLGLAMRRTLRCGIIPAILMIGSALGRAAEPARELPPALAPLEFLVGTWKGQGVPKDDPSQRFRGWTETHTWAWAFEKGKPVALTVSIRAGKVLSEGRLTPGGEAGRYRLEGKEPGERGKPVAFAGTLDASGKLLKLERPAPGGGIQRLSIRANGNYIRYVMTVDQKPAGSQVFAPKLEVGLTREGESFAAGSSSADRPRCVVTGGAATMSVSYNGQSYPVCCTGCVDEFKENPAKYLKKLAASGDGASKGTPSKPSAVSRFEDAFAGDGEDTVAPDAKAKMPAARPSGEPATTKAAAPAAGVGKDAEKASARRAASALQVARNLEKAGKREAALKAYRQFVKDFAGTPQARSAASRISALEAE</sequence>
<organism evidence="2 3">
    <name type="scientific">Aquisphaera giovannonii</name>
    <dbReference type="NCBI Taxonomy" id="406548"/>
    <lineage>
        <taxon>Bacteria</taxon>
        <taxon>Pseudomonadati</taxon>
        <taxon>Planctomycetota</taxon>
        <taxon>Planctomycetia</taxon>
        <taxon>Isosphaerales</taxon>
        <taxon>Isosphaeraceae</taxon>
        <taxon>Aquisphaera</taxon>
    </lineage>
</organism>
<feature type="compositionally biased region" description="Low complexity" evidence="1">
    <location>
        <begin position="303"/>
        <end position="316"/>
    </location>
</feature>
<name>A0A5B9VYR2_9BACT</name>
<dbReference type="GO" id="GO:0016491">
    <property type="term" value="F:oxidoreductase activity"/>
    <property type="evidence" value="ECO:0007669"/>
    <property type="project" value="InterPro"/>
</dbReference>
<evidence type="ECO:0000313" key="3">
    <source>
        <dbReference type="Proteomes" id="UP000324233"/>
    </source>
</evidence>
<dbReference type="KEGG" id="agv:OJF2_16340"/>
<reference evidence="2 3" key="1">
    <citation type="submission" date="2019-08" db="EMBL/GenBank/DDBJ databases">
        <title>Deep-cultivation of Planctomycetes and their phenomic and genomic characterization uncovers novel biology.</title>
        <authorList>
            <person name="Wiegand S."/>
            <person name="Jogler M."/>
            <person name="Boedeker C."/>
            <person name="Pinto D."/>
            <person name="Vollmers J."/>
            <person name="Rivas-Marin E."/>
            <person name="Kohn T."/>
            <person name="Peeters S.H."/>
            <person name="Heuer A."/>
            <person name="Rast P."/>
            <person name="Oberbeckmann S."/>
            <person name="Bunk B."/>
            <person name="Jeske O."/>
            <person name="Meyerdierks A."/>
            <person name="Storesund J.E."/>
            <person name="Kallscheuer N."/>
            <person name="Luecker S."/>
            <person name="Lage O.M."/>
            <person name="Pohl T."/>
            <person name="Merkel B.J."/>
            <person name="Hornburger P."/>
            <person name="Mueller R.-W."/>
            <person name="Bruemmer F."/>
            <person name="Labrenz M."/>
            <person name="Spormann A.M."/>
            <person name="Op den Camp H."/>
            <person name="Overmann J."/>
            <person name="Amann R."/>
            <person name="Jetten M.S.M."/>
            <person name="Mascher T."/>
            <person name="Medema M.H."/>
            <person name="Devos D.P."/>
            <person name="Kaster A.-K."/>
            <person name="Ovreas L."/>
            <person name="Rohde M."/>
            <person name="Galperin M.Y."/>
            <person name="Jogler C."/>
        </authorList>
    </citation>
    <scope>NUCLEOTIDE SEQUENCE [LARGE SCALE GENOMIC DNA]</scope>
    <source>
        <strain evidence="2 3">OJF2</strain>
    </source>
</reference>
<dbReference type="Proteomes" id="UP000324233">
    <property type="component" value="Chromosome"/>
</dbReference>
<accession>A0A5B9VYR2</accession>
<dbReference type="Gene3D" id="1.10.620.20">
    <property type="entry name" value="Ribonucleotide Reductase, subunit A"/>
    <property type="match status" value="1"/>
</dbReference>
<dbReference type="EMBL" id="CP042997">
    <property type="protein sequence ID" value="QEH33137.1"/>
    <property type="molecule type" value="Genomic_DNA"/>
</dbReference>
<protein>
    <recommendedName>
        <fullName evidence="4">YHS domain protein</fullName>
    </recommendedName>
</protein>